<evidence type="ECO:0000256" key="1">
    <source>
        <dbReference type="SAM" id="MobiDB-lite"/>
    </source>
</evidence>
<dbReference type="Gene3D" id="3.10.490.10">
    <property type="entry name" value="Gamma-glutamyl cyclotransferase-like"/>
    <property type="match status" value="1"/>
</dbReference>
<feature type="compositionally biased region" description="Low complexity" evidence="1">
    <location>
        <begin position="19"/>
        <end position="37"/>
    </location>
</feature>
<gene>
    <name evidence="3" type="ORF">PAUS00366_LOCUS5610</name>
</gene>
<feature type="compositionally biased region" description="Acidic residues" evidence="1">
    <location>
        <begin position="199"/>
        <end position="211"/>
    </location>
</feature>
<reference evidence="3" key="1">
    <citation type="submission" date="2021-01" db="EMBL/GenBank/DDBJ databases">
        <authorList>
            <person name="Corre E."/>
            <person name="Pelletier E."/>
            <person name="Niang G."/>
            <person name="Scheremetjew M."/>
            <person name="Finn R."/>
            <person name="Kale V."/>
            <person name="Holt S."/>
            <person name="Cochrane G."/>
            <person name="Meng A."/>
            <person name="Brown T."/>
            <person name="Cohen L."/>
        </authorList>
    </citation>
    <scope>NUCLEOTIDE SEQUENCE</scope>
    <source>
        <strain evidence="3">10249 10 AB</strain>
    </source>
</reference>
<dbReference type="CDD" id="cd06661">
    <property type="entry name" value="GGCT_like"/>
    <property type="match status" value="1"/>
</dbReference>
<feature type="region of interest" description="Disordered" evidence="1">
    <location>
        <begin position="358"/>
        <end position="383"/>
    </location>
</feature>
<sequence>MLSLEIATNKQDHHHQQHRYSSSNRSSCHSKSSTRSSGTANTESTACESMGTLASEEFKGILNDTGSNISNTDNSNSDTTTTNSNSGNHSDAIYYFGYGPIVNPVVRYQRGCKIPPQSVQTATLYDYRLRFVRGGTATIVPARGWDVKGVLLRFESHSEWEAFREYDANYDVKEVSVSVSNTTTTSNNYNCNTGNDHQVEDDEEDSDSSSLDEEYYEEYSCPFGPGAKPRSEKKDPNAVKCRTFVMSDTTSLSSMSSSTSTRSSTRSSTSSNNALCKPQERYLKLMTDGLRAHHVDETYIRDEILTVGYIPSECDSANASGAYQKFPLATKPHKLPRISLAKYQTKLCNKLCNTNGNTQTTTTSSKTRSSTSSSSKSSSKHSNSTYFVCNHKVMRVDNSSSSNNINYNSNNACLKWLRARGHGRGDITLAVHRTFVDPDCCPHVPLVDTPEDLTPRHYEWAEHTILLYLKRGGLTATVVYDLTDAYNYANNYGCGTATGNTVPSNSNHSSSSTRLPNRKRSLSTSMVGKAVPSLTANMGRRFHIRNLFGDVSNHGNSSNNHHHHHNDTSSEHLPMNVSTNINDNDIDIDQSSKSRKQSRRRNSMPIKPARFGIGMMPRLKNLRFRTATSAPGA</sequence>
<feature type="compositionally biased region" description="Low complexity" evidence="1">
    <location>
        <begin position="251"/>
        <end position="271"/>
    </location>
</feature>
<evidence type="ECO:0000313" key="3">
    <source>
        <dbReference type="EMBL" id="CAE0712858.1"/>
    </source>
</evidence>
<feature type="domain" description="Gamma-glutamylcyclotransferase AIG2-like" evidence="2">
    <location>
        <begin position="96"/>
        <end position="193"/>
    </location>
</feature>
<organism evidence="3">
    <name type="scientific">Pseudo-nitzschia australis</name>
    <dbReference type="NCBI Taxonomy" id="44445"/>
    <lineage>
        <taxon>Eukaryota</taxon>
        <taxon>Sar</taxon>
        <taxon>Stramenopiles</taxon>
        <taxon>Ochrophyta</taxon>
        <taxon>Bacillariophyta</taxon>
        <taxon>Bacillariophyceae</taxon>
        <taxon>Bacillariophycidae</taxon>
        <taxon>Bacillariales</taxon>
        <taxon>Bacillariaceae</taxon>
        <taxon>Pseudo-nitzschia</taxon>
    </lineage>
</organism>
<name>A0A7S4AEL3_9STRA</name>
<proteinExistence type="predicted"/>
<feature type="compositionally biased region" description="Low complexity" evidence="1">
    <location>
        <begin position="63"/>
        <end position="86"/>
    </location>
</feature>
<dbReference type="Pfam" id="PF06094">
    <property type="entry name" value="GGACT"/>
    <property type="match status" value="1"/>
</dbReference>
<protein>
    <recommendedName>
        <fullName evidence="2">Gamma-glutamylcyclotransferase AIG2-like domain-containing protein</fullName>
    </recommendedName>
</protein>
<feature type="region of interest" description="Disordered" evidence="1">
    <location>
        <begin position="182"/>
        <end position="211"/>
    </location>
</feature>
<evidence type="ECO:0000259" key="2">
    <source>
        <dbReference type="Pfam" id="PF06094"/>
    </source>
</evidence>
<feature type="compositionally biased region" description="Basic residues" evidence="1">
    <location>
        <begin position="593"/>
        <end position="602"/>
    </location>
</feature>
<dbReference type="InterPro" id="IPR009288">
    <property type="entry name" value="AIG2-like_dom"/>
</dbReference>
<feature type="region of interest" description="Disordered" evidence="1">
    <location>
        <begin position="499"/>
        <end position="529"/>
    </location>
</feature>
<feature type="region of interest" description="Disordered" evidence="1">
    <location>
        <begin position="549"/>
        <end position="615"/>
    </location>
</feature>
<dbReference type="InterPro" id="IPR013024">
    <property type="entry name" value="GGCT-like"/>
</dbReference>
<dbReference type="EMBL" id="HBIX01007155">
    <property type="protein sequence ID" value="CAE0712858.1"/>
    <property type="molecule type" value="Transcribed_RNA"/>
</dbReference>
<feature type="region of interest" description="Disordered" evidence="1">
    <location>
        <begin position="1"/>
        <end position="46"/>
    </location>
</feature>
<feature type="region of interest" description="Disordered" evidence="1">
    <location>
        <begin position="251"/>
        <end position="275"/>
    </location>
</feature>
<feature type="region of interest" description="Disordered" evidence="1">
    <location>
        <begin position="62"/>
        <end position="86"/>
    </location>
</feature>
<dbReference type="AlphaFoldDB" id="A0A7S4AEL3"/>
<accession>A0A7S4AEL3</accession>